<keyword evidence="14" id="KW-0573">Peptidoglycan synthesis</keyword>
<dbReference type="PANTHER" id="PTHR30622">
    <property type="entry name" value="UNDECAPRENYL-DIPHOSPHATASE"/>
    <property type="match status" value="1"/>
</dbReference>
<dbReference type="NCBIfam" id="TIGR00753">
    <property type="entry name" value="undec_PP_bacA"/>
    <property type="match status" value="1"/>
</dbReference>
<evidence type="ECO:0000313" key="16">
    <source>
        <dbReference type="Proteomes" id="UP000669605"/>
    </source>
</evidence>
<comment type="subcellular location">
    <subcellularLocation>
        <location evidence="1 14">Cell membrane</location>
        <topology evidence="1 14">Multi-pass membrane protein</topology>
    </subcellularLocation>
</comment>
<dbReference type="GO" id="GO:0050380">
    <property type="term" value="F:undecaprenyl-diphosphatase activity"/>
    <property type="evidence" value="ECO:0007669"/>
    <property type="project" value="UniProtKB-EC"/>
</dbReference>
<keyword evidence="14" id="KW-0133">Cell shape</keyword>
<comment type="catalytic activity">
    <reaction evidence="13 14">
        <text>di-trans,octa-cis-undecaprenyl diphosphate + H2O = di-trans,octa-cis-undecaprenyl phosphate + phosphate + H(+)</text>
        <dbReference type="Rhea" id="RHEA:28094"/>
        <dbReference type="ChEBI" id="CHEBI:15377"/>
        <dbReference type="ChEBI" id="CHEBI:15378"/>
        <dbReference type="ChEBI" id="CHEBI:43474"/>
        <dbReference type="ChEBI" id="CHEBI:58405"/>
        <dbReference type="ChEBI" id="CHEBI:60392"/>
        <dbReference type="EC" id="3.6.1.27"/>
    </reaction>
</comment>
<dbReference type="NCBIfam" id="NF001389">
    <property type="entry name" value="PRK00281.1-2"/>
    <property type="match status" value="1"/>
</dbReference>
<comment type="caution">
    <text evidence="15">The sequence shown here is derived from an EMBL/GenBank/DDBJ whole genome shotgun (WGS) entry which is preliminary data.</text>
</comment>
<evidence type="ECO:0000256" key="1">
    <source>
        <dbReference type="ARBA" id="ARBA00004651"/>
    </source>
</evidence>
<evidence type="ECO:0000256" key="5">
    <source>
        <dbReference type="ARBA" id="ARBA00022475"/>
    </source>
</evidence>
<feature type="transmembrane region" description="Helical" evidence="14">
    <location>
        <begin position="46"/>
        <end position="63"/>
    </location>
</feature>
<feature type="transmembrane region" description="Helical" evidence="14">
    <location>
        <begin position="83"/>
        <end position="101"/>
    </location>
</feature>
<keyword evidence="10 14" id="KW-0046">Antibiotic resistance</keyword>
<evidence type="ECO:0000256" key="6">
    <source>
        <dbReference type="ARBA" id="ARBA00022692"/>
    </source>
</evidence>
<dbReference type="HAMAP" id="MF_01006">
    <property type="entry name" value="Undec_diphosphatase"/>
    <property type="match status" value="1"/>
</dbReference>
<evidence type="ECO:0000256" key="14">
    <source>
        <dbReference type="HAMAP-Rule" id="MF_01006"/>
    </source>
</evidence>
<evidence type="ECO:0000256" key="10">
    <source>
        <dbReference type="ARBA" id="ARBA00023251"/>
    </source>
</evidence>
<comment type="miscellaneous">
    <text evidence="14">Bacitracin is thought to be involved in the inhibition of peptidoglycan synthesis by sequestering undecaprenyl diphosphate, thereby reducing the pool of lipid carrier available.</text>
</comment>
<evidence type="ECO:0000313" key="15">
    <source>
        <dbReference type="EMBL" id="NMH16552.1"/>
    </source>
</evidence>
<evidence type="ECO:0000256" key="2">
    <source>
        <dbReference type="ARBA" id="ARBA00010621"/>
    </source>
</evidence>
<dbReference type="RefSeq" id="WP_169115789.1">
    <property type="nucleotide sequence ID" value="NZ_JAAAUB010000006.1"/>
</dbReference>
<proteinExistence type="inferred from homology"/>
<dbReference type="NCBIfam" id="NF001390">
    <property type="entry name" value="PRK00281.1-4"/>
    <property type="match status" value="1"/>
</dbReference>
<keyword evidence="8 14" id="KW-1133">Transmembrane helix</keyword>
<keyword evidence="14" id="KW-0961">Cell wall biogenesis/degradation</keyword>
<keyword evidence="6 14" id="KW-0812">Transmembrane</keyword>
<dbReference type="EMBL" id="JAAAUB010000006">
    <property type="protein sequence ID" value="NMH16552.1"/>
    <property type="molecule type" value="Genomic_DNA"/>
</dbReference>
<evidence type="ECO:0000256" key="13">
    <source>
        <dbReference type="ARBA" id="ARBA00047594"/>
    </source>
</evidence>
<dbReference type="EC" id="3.6.1.27" evidence="3 14"/>
<dbReference type="Pfam" id="PF02673">
    <property type="entry name" value="BacA"/>
    <property type="match status" value="1"/>
</dbReference>
<keyword evidence="9 14" id="KW-0472">Membrane</keyword>
<comment type="similarity">
    <text evidence="2 14">Belongs to the UppP family.</text>
</comment>
<feature type="transmembrane region" description="Helical" evidence="14">
    <location>
        <begin position="245"/>
        <end position="264"/>
    </location>
</feature>
<evidence type="ECO:0000256" key="7">
    <source>
        <dbReference type="ARBA" id="ARBA00022801"/>
    </source>
</evidence>
<evidence type="ECO:0000256" key="8">
    <source>
        <dbReference type="ARBA" id="ARBA00022989"/>
    </source>
</evidence>
<evidence type="ECO:0000256" key="9">
    <source>
        <dbReference type="ARBA" id="ARBA00023136"/>
    </source>
</evidence>
<keyword evidence="5 14" id="KW-1003">Cell membrane</keyword>
<evidence type="ECO:0000256" key="12">
    <source>
        <dbReference type="ARBA" id="ARBA00032932"/>
    </source>
</evidence>
<feature type="transmembrane region" description="Helical" evidence="14">
    <location>
        <begin position="113"/>
        <end position="129"/>
    </location>
</feature>
<reference evidence="15 16" key="1">
    <citation type="journal article" date="2020" name="Curr. Microbiol.">
        <title>Tepidiphilus baoligensis sp. nov., a Novel Bacterium of the Family Hydrogenophilaceae Isolated from an Oil Reservoir.</title>
        <authorList>
            <person name="Zhang X."/>
            <person name="Wang G."/>
            <person name="Ma X."/>
            <person name="Yu J."/>
            <person name="You J."/>
            <person name="Xue Y."/>
            <person name="Ma Y."/>
        </authorList>
    </citation>
    <scope>NUCLEOTIDE SEQUENCE [LARGE SCALE GENOMIC DNA]</scope>
    <source>
        <strain evidence="15 16">B18-69</strain>
    </source>
</reference>
<dbReference type="PANTHER" id="PTHR30622:SF3">
    <property type="entry name" value="UNDECAPRENYL-DIPHOSPHATASE"/>
    <property type="match status" value="1"/>
</dbReference>
<dbReference type="InterPro" id="IPR003824">
    <property type="entry name" value="UppP"/>
</dbReference>
<protein>
    <recommendedName>
        <fullName evidence="4 14">Undecaprenyl-diphosphatase</fullName>
        <ecNumber evidence="3 14">3.6.1.27</ecNumber>
    </recommendedName>
    <alternativeName>
        <fullName evidence="12 14">Bacitracin resistance protein</fullName>
    </alternativeName>
    <alternativeName>
        <fullName evidence="11 14">Undecaprenyl pyrophosphate phosphatase</fullName>
    </alternativeName>
</protein>
<evidence type="ECO:0000256" key="3">
    <source>
        <dbReference type="ARBA" id="ARBA00012374"/>
    </source>
</evidence>
<feature type="transmembrane region" description="Helical" evidence="14">
    <location>
        <begin position="217"/>
        <end position="238"/>
    </location>
</feature>
<evidence type="ECO:0000256" key="11">
    <source>
        <dbReference type="ARBA" id="ARBA00032707"/>
    </source>
</evidence>
<dbReference type="Proteomes" id="UP000669605">
    <property type="component" value="Unassembled WGS sequence"/>
</dbReference>
<evidence type="ECO:0000256" key="4">
    <source>
        <dbReference type="ARBA" id="ARBA00021581"/>
    </source>
</evidence>
<gene>
    <name evidence="14" type="primary">uppP</name>
    <name evidence="15" type="ORF">GV368_05420</name>
</gene>
<keyword evidence="7 14" id="KW-0378">Hydrolase</keyword>
<feature type="transmembrane region" description="Helical" evidence="14">
    <location>
        <begin position="187"/>
        <end position="205"/>
    </location>
</feature>
<comment type="function">
    <text evidence="14">Catalyzes the dephosphorylation of undecaprenyl diphosphate (UPP). Confers resistance to bacitracin.</text>
</comment>
<organism evidence="15 16">
    <name type="scientific">Tepidiphilus baoligensis</name>
    <dbReference type="NCBI Taxonomy" id="2698687"/>
    <lineage>
        <taxon>Bacteria</taxon>
        <taxon>Pseudomonadati</taxon>
        <taxon>Pseudomonadota</taxon>
        <taxon>Hydrogenophilia</taxon>
        <taxon>Hydrogenophilales</taxon>
        <taxon>Hydrogenophilaceae</taxon>
        <taxon>Tepidiphilus</taxon>
    </lineage>
</organism>
<keyword evidence="16" id="KW-1185">Reference proteome</keyword>
<accession>A0ABX1QKV0</accession>
<name>A0ABX1QKV0_9PROT</name>
<sequence>MAGMTWWEAALLGLVEGATEFLPISSTGHLIIVQDLLGHTDEASKVFNVAIQLGAILAVCWYYRDRLFRVARGVGHDPAARRFLVNLCVAFLPAAVIGLLAHKAIKAHLFNPPMVALALALGAVLIFVVERWRPAPRIHSVDDMRIRDALKVGFAQSLALIPGTSRSGATIIGGMAFGLSRQAATEFSFFLAIPTMFAAVIYDVAKNWSMLNGDDLAAIAVGFAVAFVSALAAVRFLLGFIARHSFIGFAWYRLALAFVVWVYFAA</sequence>